<dbReference type="EMBL" id="MCFD01000002">
    <property type="protein sequence ID" value="ORX73161.1"/>
    <property type="molecule type" value="Genomic_DNA"/>
</dbReference>
<dbReference type="AlphaFoldDB" id="A0A1Y1WHV8"/>
<comment type="caution">
    <text evidence="2">The sequence shown here is derived from an EMBL/GenBank/DDBJ whole genome shotgun (WGS) entry which is preliminary data.</text>
</comment>
<sequence length="161" mass="17989">MAQPDVDKRLKKLHRRAKLLDSQFSCCCGLLRFGLDSLIGLIPVIGDFAGVFLAVTYMNTIRRQFDIPATLASQMTLNIGIDFAVGLVPLLGDIVDTMFKANMRNYKIVEEYVAKSRADASLRTVEEGRAGQHHSKRDYLPTVPLRNAEHITQALANSRKK</sequence>
<proteinExistence type="predicted"/>
<dbReference type="STRING" id="61395.A0A1Y1WHV8"/>
<dbReference type="PANTHER" id="PTHR35519">
    <property type="entry name" value="MEMBRANE PROTEINS"/>
    <property type="match status" value="1"/>
</dbReference>
<name>A0A1Y1WHV8_9FUNG</name>
<dbReference type="Proteomes" id="UP000193922">
    <property type="component" value="Unassembled WGS sequence"/>
</dbReference>
<dbReference type="GeneID" id="63808861"/>
<evidence type="ECO:0008006" key="4">
    <source>
        <dbReference type="Google" id="ProtNLM"/>
    </source>
</evidence>
<dbReference type="RefSeq" id="XP_040746501.1">
    <property type="nucleotide sequence ID" value="XM_040892213.1"/>
</dbReference>
<accession>A0A1Y1WHV8</accession>
<feature type="transmembrane region" description="Helical" evidence="1">
    <location>
        <begin position="38"/>
        <end position="58"/>
    </location>
</feature>
<organism evidence="2 3">
    <name type="scientific">Linderina pennispora</name>
    <dbReference type="NCBI Taxonomy" id="61395"/>
    <lineage>
        <taxon>Eukaryota</taxon>
        <taxon>Fungi</taxon>
        <taxon>Fungi incertae sedis</taxon>
        <taxon>Zoopagomycota</taxon>
        <taxon>Kickxellomycotina</taxon>
        <taxon>Kickxellomycetes</taxon>
        <taxon>Kickxellales</taxon>
        <taxon>Kickxellaceae</taxon>
        <taxon>Linderina</taxon>
    </lineage>
</organism>
<keyword evidence="1" id="KW-0812">Transmembrane</keyword>
<reference evidence="2 3" key="1">
    <citation type="submission" date="2016-07" db="EMBL/GenBank/DDBJ databases">
        <title>Pervasive Adenine N6-methylation of Active Genes in Fungi.</title>
        <authorList>
            <consortium name="DOE Joint Genome Institute"/>
            <person name="Mondo S.J."/>
            <person name="Dannebaum R.O."/>
            <person name="Kuo R.C."/>
            <person name="Labutti K."/>
            <person name="Haridas S."/>
            <person name="Kuo A."/>
            <person name="Salamov A."/>
            <person name="Ahrendt S.R."/>
            <person name="Lipzen A."/>
            <person name="Sullivan W."/>
            <person name="Andreopoulos W.B."/>
            <person name="Clum A."/>
            <person name="Lindquist E."/>
            <person name="Daum C."/>
            <person name="Ramamoorthy G.K."/>
            <person name="Gryganskyi A."/>
            <person name="Culley D."/>
            <person name="Magnuson J.K."/>
            <person name="James T.Y."/>
            <person name="O'Malley M.A."/>
            <person name="Stajich J.E."/>
            <person name="Spatafora J.W."/>
            <person name="Visel A."/>
            <person name="Grigoriev I.V."/>
        </authorList>
    </citation>
    <scope>NUCLEOTIDE SEQUENCE [LARGE SCALE GENOMIC DNA]</scope>
    <source>
        <strain evidence="2 3">ATCC 12442</strain>
    </source>
</reference>
<evidence type="ECO:0000256" key="1">
    <source>
        <dbReference type="SAM" id="Phobius"/>
    </source>
</evidence>
<dbReference type="Pfam" id="PF13430">
    <property type="entry name" value="DUF4112"/>
    <property type="match status" value="1"/>
</dbReference>
<keyword evidence="3" id="KW-1185">Reference proteome</keyword>
<evidence type="ECO:0000313" key="2">
    <source>
        <dbReference type="EMBL" id="ORX73161.1"/>
    </source>
</evidence>
<keyword evidence="1" id="KW-0472">Membrane</keyword>
<keyword evidence="1" id="KW-1133">Transmembrane helix</keyword>
<evidence type="ECO:0000313" key="3">
    <source>
        <dbReference type="Proteomes" id="UP000193922"/>
    </source>
</evidence>
<dbReference type="OrthoDB" id="2103474at2759"/>
<gene>
    <name evidence="2" type="ORF">DL89DRAFT_88912</name>
</gene>
<dbReference type="InterPro" id="IPR025187">
    <property type="entry name" value="DUF4112"/>
</dbReference>
<protein>
    <recommendedName>
        <fullName evidence="4">DUF4112 domain-containing protein</fullName>
    </recommendedName>
</protein>
<dbReference type="PANTHER" id="PTHR35519:SF2">
    <property type="entry name" value="PH DOMAIN PROTEIN"/>
    <property type="match status" value="1"/>
</dbReference>